<accession>A0A4S4KJV3</accession>
<protein>
    <submittedName>
        <fullName evidence="2">Uncharacterized protein</fullName>
    </submittedName>
</protein>
<reference evidence="2 3" key="1">
    <citation type="submission" date="2019-02" db="EMBL/GenBank/DDBJ databases">
        <title>Genome sequencing of the rare red list fungi Phlebia centrifuga.</title>
        <authorList>
            <person name="Buettner E."/>
            <person name="Kellner H."/>
        </authorList>
    </citation>
    <scope>NUCLEOTIDE SEQUENCE [LARGE SCALE GENOMIC DNA]</scope>
    <source>
        <strain evidence="2 3">DSM 108282</strain>
    </source>
</reference>
<dbReference type="AlphaFoldDB" id="A0A4S4KJV3"/>
<feature type="signal peptide" evidence="1">
    <location>
        <begin position="1"/>
        <end position="21"/>
    </location>
</feature>
<feature type="chain" id="PRO_5020686231" evidence="1">
    <location>
        <begin position="22"/>
        <end position="131"/>
    </location>
</feature>
<organism evidence="2 3">
    <name type="scientific">Hermanssonia centrifuga</name>
    <dbReference type="NCBI Taxonomy" id="98765"/>
    <lineage>
        <taxon>Eukaryota</taxon>
        <taxon>Fungi</taxon>
        <taxon>Dikarya</taxon>
        <taxon>Basidiomycota</taxon>
        <taxon>Agaricomycotina</taxon>
        <taxon>Agaricomycetes</taxon>
        <taxon>Polyporales</taxon>
        <taxon>Meruliaceae</taxon>
        <taxon>Hermanssonia</taxon>
    </lineage>
</organism>
<dbReference type="EMBL" id="SGPJ01000141">
    <property type="protein sequence ID" value="THG97947.1"/>
    <property type="molecule type" value="Genomic_DNA"/>
</dbReference>
<sequence>MKFMTAIVALFVGVVSQVATAAPAPATVARDVWDPTILSPNASTVWRSGEAYTVVWETADQPKQITNPNGFIILRSGDIETPVLLAWDFDIRDGQTDVVVPNVLTGNYSVVLFGDSGNWGETFEIIGPSGF</sequence>
<keyword evidence="1" id="KW-0732">Signal</keyword>
<gene>
    <name evidence="2" type="ORF">EW026_g4142</name>
</gene>
<keyword evidence="3" id="KW-1185">Reference proteome</keyword>
<dbReference type="Proteomes" id="UP000309038">
    <property type="component" value="Unassembled WGS sequence"/>
</dbReference>
<evidence type="ECO:0000313" key="2">
    <source>
        <dbReference type="EMBL" id="THG97947.1"/>
    </source>
</evidence>
<name>A0A4S4KJV3_9APHY</name>
<evidence type="ECO:0000256" key="1">
    <source>
        <dbReference type="SAM" id="SignalP"/>
    </source>
</evidence>
<evidence type="ECO:0000313" key="3">
    <source>
        <dbReference type="Proteomes" id="UP000309038"/>
    </source>
</evidence>
<comment type="caution">
    <text evidence="2">The sequence shown here is derived from an EMBL/GenBank/DDBJ whole genome shotgun (WGS) entry which is preliminary data.</text>
</comment>
<proteinExistence type="predicted"/>